<dbReference type="PANTHER" id="PTHR45725:SF18">
    <property type="entry name" value="ORC1-LIKE AAA ATPASE DOMAIN-CONTAINING PROTEIN"/>
    <property type="match status" value="1"/>
</dbReference>
<name>A0A9W6BWD3_9CHLO</name>
<accession>A0A9W6BWD3</accession>
<feature type="compositionally biased region" description="Basic residues" evidence="1">
    <location>
        <begin position="1125"/>
        <end position="1134"/>
    </location>
</feature>
<reference evidence="2 3" key="1">
    <citation type="journal article" date="2023" name="Commun. Biol.">
        <title>Reorganization of the ancestral sex-determining regions during the evolution of trioecy in Pleodorina starrii.</title>
        <authorList>
            <person name="Takahashi K."/>
            <person name="Suzuki S."/>
            <person name="Kawai-Toyooka H."/>
            <person name="Yamamoto K."/>
            <person name="Hamaji T."/>
            <person name="Ootsuki R."/>
            <person name="Yamaguchi H."/>
            <person name="Kawachi M."/>
            <person name="Higashiyama T."/>
            <person name="Nozaki H."/>
        </authorList>
    </citation>
    <scope>NUCLEOTIDE SEQUENCE [LARGE SCALE GENOMIC DNA]</scope>
    <source>
        <strain evidence="2 3">NIES-4479</strain>
    </source>
</reference>
<evidence type="ECO:0000256" key="1">
    <source>
        <dbReference type="SAM" id="MobiDB-lite"/>
    </source>
</evidence>
<gene>
    <name evidence="2" type="primary">PLEST008118</name>
    <name evidence="2" type="ORF">PLESTB_001471700</name>
</gene>
<dbReference type="AlphaFoldDB" id="A0A9W6BWD3"/>
<feature type="compositionally biased region" description="Basic residues" evidence="1">
    <location>
        <begin position="1180"/>
        <end position="1193"/>
    </location>
</feature>
<feature type="compositionally biased region" description="Low complexity" evidence="1">
    <location>
        <begin position="268"/>
        <end position="283"/>
    </location>
</feature>
<proteinExistence type="predicted"/>
<feature type="region of interest" description="Disordered" evidence="1">
    <location>
        <begin position="167"/>
        <end position="333"/>
    </location>
</feature>
<feature type="compositionally biased region" description="Low complexity" evidence="1">
    <location>
        <begin position="1135"/>
        <end position="1179"/>
    </location>
</feature>
<sequence length="1202" mass="124495">MLPASVKSKLRCGRSAAAGAADGGRLQPRPHGSGVGSPADLAAPLLALLATAAARSGATPQPRHRSLRTAAAVNDLLQAPLQLEKQLQPPERGTDASASPSSSSSSLATEALRPRRFSAPVIARLLRSTTSLQALADVVQQQSPYMDIPLVTVALLHMALLSARQQRQPPTATAVPPHAAATAAGGSSSSSGSSNGNGNGVAGPPDGTASGSPAAVQARPTSGAWQQQQQQQGLFEDDGLPLQMSPLLDGDEDDEARQDDDDEDDEGGQASALLEEAAAATSPLEPPSEREEEGEGKGEEVALSEAGARPRVASTDHSSEGSASGTSSSSMTGGPVGAALAVSAAPAPATSGPPAAAAAAASDAGTSGAVAPTSAPAPTPAPASPVSSALRVLVPLVLSDLDGVGGSDLSKVLSALAVLRYDNKVVLEQLLQVLSIKLGECSPQELSNVLVCLAMLGLPPDPLVRSNIYSAVKYQSRRFGPRDLALTIWAYGAMGTDVQEDAVLVLLEASKPKLPYFSPLHLAKAAQGLAALRYKPPPEWVAAYCEALRPALRRTVSRELCAVLLALVDLQVSLDDTTRATLLVHTLTSLPSLETPELSRAIWALGRLTSAGLSVPALIDLDTSGRVLDVTLARLRSGAFSGGELAQLLEGITRLSLQPPLEWMQAYVAVLQPQLGALEPRQLAGVLGSLATQQYRPEPEMQRVVLGITQANMRQLLSDTTSTASLITALRRLNIEPPPSWTSALLEASRSALKNRCTDLHLANMAGALAAWGVKPDWRWTARLIWRSQVLMQQGRMSPRALVALLQSMSALGVQPNPVSLYLHTAASASSKPEFEPQHFSTLLPALHALGIQPPQSWLSQLMLSMYRCWERFNVTHWSSMLPALVLLKAEPPREWLQRLEEVLAPRLSDCSALQLLTLLVAISQLKQLGAQAAEAAEAAEAAAATTATTRSAAPIGAPAGATAHPNSPPSATTSTATASAITSRNGDSSSSGSDSSASGSGSEPFLSPNRLRTLHTVPRGRQRRPAAGGGGADADALLPSGSWLAAWWAASGSLLGRVRYAPSELLLTASWLVSLGMRPPSEWLEACVDVSQRYAKVMSLAEQMQLAAAVLPLAGRRAALVATKHSRRNHHHQQQQQPLAPSSSSAATVAAADAAAAAAGASGEVGAEAVVAPPAGKRSGPKGRPGKGRGKGRGAPAAGGQ</sequence>
<feature type="region of interest" description="Disordered" evidence="1">
    <location>
        <begin position="955"/>
        <end position="1034"/>
    </location>
</feature>
<feature type="region of interest" description="Disordered" evidence="1">
    <location>
        <begin position="1124"/>
        <end position="1202"/>
    </location>
</feature>
<feature type="region of interest" description="Disordered" evidence="1">
    <location>
        <begin position="1"/>
        <end position="38"/>
    </location>
</feature>
<feature type="compositionally biased region" description="Acidic residues" evidence="1">
    <location>
        <begin position="249"/>
        <end position="267"/>
    </location>
</feature>
<feature type="region of interest" description="Disordered" evidence="1">
    <location>
        <begin position="87"/>
        <end position="111"/>
    </location>
</feature>
<organism evidence="2 3">
    <name type="scientific">Pleodorina starrii</name>
    <dbReference type="NCBI Taxonomy" id="330485"/>
    <lineage>
        <taxon>Eukaryota</taxon>
        <taxon>Viridiplantae</taxon>
        <taxon>Chlorophyta</taxon>
        <taxon>core chlorophytes</taxon>
        <taxon>Chlorophyceae</taxon>
        <taxon>CS clade</taxon>
        <taxon>Chlamydomonadales</taxon>
        <taxon>Volvocaceae</taxon>
        <taxon>Pleodorina</taxon>
    </lineage>
</organism>
<feature type="compositionally biased region" description="Low complexity" evidence="1">
    <location>
        <begin position="169"/>
        <end position="194"/>
    </location>
</feature>
<dbReference type="Proteomes" id="UP001165080">
    <property type="component" value="Unassembled WGS sequence"/>
</dbReference>
<evidence type="ECO:0000313" key="3">
    <source>
        <dbReference type="Proteomes" id="UP001165080"/>
    </source>
</evidence>
<feature type="compositionally biased region" description="Low complexity" evidence="1">
    <location>
        <begin position="320"/>
        <end position="333"/>
    </location>
</feature>
<dbReference type="InterPro" id="IPR051425">
    <property type="entry name" value="Formin_Homology"/>
</dbReference>
<comment type="caution">
    <text evidence="2">The sequence shown here is derived from an EMBL/GenBank/DDBJ whole genome shotgun (WGS) entry which is preliminary data.</text>
</comment>
<protein>
    <submittedName>
        <fullName evidence="2">Uncharacterized protein</fullName>
    </submittedName>
</protein>
<dbReference type="EMBL" id="BRXU01000027">
    <property type="protein sequence ID" value="GLC59298.1"/>
    <property type="molecule type" value="Genomic_DNA"/>
</dbReference>
<feature type="compositionally biased region" description="Low complexity" evidence="1">
    <location>
        <begin position="955"/>
        <end position="1003"/>
    </location>
</feature>
<dbReference type="PANTHER" id="PTHR45725">
    <property type="entry name" value="FORMIN HOMOLOGY 2 FAMILY MEMBER"/>
    <property type="match status" value="1"/>
</dbReference>
<feature type="compositionally biased region" description="Low complexity" evidence="1">
    <location>
        <begin position="96"/>
        <end position="106"/>
    </location>
</feature>
<evidence type="ECO:0000313" key="2">
    <source>
        <dbReference type="EMBL" id="GLC59298.1"/>
    </source>
</evidence>
<keyword evidence="3" id="KW-1185">Reference proteome</keyword>